<reference evidence="2 4" key="2">
    <citation type="submission" date="2018-06" db="EMBL/GenBank/DDBJ databases">
        <authorList>
            <consortium name="Pathogen Informatics"/>
            <person name="Doyle S."/>
        </authorList>
    </citation>
    <scope>NUCLEOTIDE SEQUENCE [LARGE SCALE GENOMIC DNA]</scope>
    <source>
        <strain evidence="2 4">NCTC12437</strain>
    </source>
</reference>
<dbReference type="STRING" id="28083.Lbir_0352"/>
<dbReference type="EMBL" id="LNXT01000004">
    <property type="protein sequence ID" value="KTC75440.1"/>
    <property type="molecule type" value="Genomic_DNA"/>
</dbReference>
<organism evidence="2 4">
    <name type="scientific">Legionella birminghamensis</name>
    <dbReference type="NCBI Taxonomy" id="28083"/>
    <lineage>
        <taxon>Bacteria</taxon>
        <taxon>Pseudomonadati</taxon>
        <taxon>Pseudomonadota</taxon>
        <taxon>Gammaproteobacteria</taxon>
        <taxon>Legionellales</taxon>
        <taxon>Legionellaceae</taxon>
        <taxon>Legionella</taxon>
    </lineage>
</organism>
<accession>A0A378ID46</accession>
<dbReference type="Proteomes" id="UP000255066">
    <property type="component" value="Unassembled WGS sequence"/>
</dbReference>
<sequence length="541" mass="61757">MLLNEFIEHNSQLSNLINNQLDKLKNHPDLESLDITISYVDDLLNTENGATYFAGIVDYHPAKSLAYMISILHEEELLDEKVFNWLLHLPQPNSLSHGLFHLRASGLLKANFELLKQFDQILFSSPMIDVWNPIPPGEMTQENIDSFMAICRNDGTIEEKQSTIRNYVNQHLLFLDEVEPVQLNNIQLNRAQSTHTASVHATTDLTAWLLDLNYKRNPVPLKSIQDIIILLENRPAETLDPEQKRAAIDCLWRLSSLPAEIVLDPKKKKVALQIAKETELGKEMAISTLLPFMEEEAETLQMISIEQFICLIFHSISQDEKIDYWVAFVSALYEIQRGYNLDEIGTDNLSDEDKEICFGGTANKFCERLQGLSPLVKFIYVDNVSIILKIKQILLNDILNTADELIDEKANDEFILLIGNMQNAEKSIHRYHQAFSYLKPQLEQLLELKVYSIIYGQSSLEKLLKDFEIAIDDFPDITNPKEAKDFSPESLFRFAKFVGIKNGMLRSAANYPGFYPAEKPVIEANQDNELSKSAGETIPKH</sequence>
<reference evidence="1 3" key="1">
    <citation type="submission" date="2015-11" db="EMBL/GenBank/DDBJ databases">
        <title>Genomic analysis of 38 Legionella species identifies large and diverse effector repertoires.</title>
        <authorList>
            <person name="Burstein D."/>
            <person name="Amaro F."/>
            <person name="Zusman T."/>
            <person name="Lifshitz Z."/>
            <person name="Cohen O."/>
            <person name="Gilbert J.A."/>
            <person name="Pupko T."/>
            <person name="Shuman H.A."/>
            <person name="Segal G."/>
        </authorList>
    </citation>
    <scope>NUCLEOTIDE SEQUENCE [LARGE SCALE GENOMIC DNA]</scope>
    <source>
        <strain evidence="1 3">CDC#1407-AL-14</strain>
    </source>
</reference>
<evidence type="ECO:0000313" key="4">
    <source>
        <dbReference type="Proteomes" id="UP000255066"/>
    </source>
</evidence>
<dbReference type="RefSeq" id="WP_058522475.1">
    <property type="nucleotide sequence ID" value="NZ_CAAAHV010000011.1"/>
</dbReference>
<keyword evidence="3" id="KW-1185">Reference proteome</keyword>
<gene>
    <name evidence="1" type="ORF">Lbir_0352</name>
    <name evidence="2" type="ORF">NCTC12437_02460</name>
</gene>
<proteinExistence type="predicted"/>
<dbReference type="OrthoDB" id="5652874at2"/>
<protein>
    <submittedName>
        <fullName evidence="2">Uncharacterized protein</fullName>
    </submittedName>
</protein>
<evidence type="ECO:0000313" key="1">
    <source>
        <dbReference type="EMBL" id="KTC75440.1"/>
    </source>
</evidence>
<name>A0A378ID46_9GAMM</name>
<dbReference type="EMBL" id="UGNW01000001">
    <property type="protein sequence ID" value="STX32665.1"/>
    <property type="molecule type" value="Genomic_DNA"/>
</dbReference>
<evidence type="ECO:0000313" key="3">
    <source>
        <dbReference type="Proteomes" id="UP000054735"/>
    </source>
</evidence>
<evidence type="ECO:0000313" key="2">
    <source>
        <dbReference type="EMBL" id="STX32665.1"/>
    </source>
</evidence>
<dbReference type="Proteomes" id="UP000054735">
    <property type="component" value="Unassembled WGS sequence"/>
</dbReference>
<dbReference type="AlphaFoldDB" id="A0A378ID46"/>